<evidence type="ECO:0000313" key="2">
    <source>
        <dbReference type="Proteomes" id="UP000234781"/>
    </source>
</evidence>
<organism evidence="1 2">
    <name type="scientific">Neisseria perflava</name>
    <dbReference type="NCBI Taxonomy" id="33053"/>
    <lineage>
        <taxon>Bacteria</taxon>
        <taxon>Pseudomonadati</taxon>
        <taxon>Pseudomonadota</taxon>
        <taxon>Betaproteobacteria</taxon>
        <taxon>Neisseriales</taxon>
        <taxon>Neisseriaceae</taxon>
        <taxon>Neisseria</taxon>
    </lineage>
</organism>
<proteinExistence type="predicted"/>
<dbReference type="Proteomes" id="UP000234781">
    <property type="component" value="Chromosome"/>
</dbReference>
<dbReference type="Pfam" id="PF05940">
    <property type="entry name" value="NnrS"/>
    <property type="match status" value="1"/>
</dbReference>
<gene>
    <name evidence="1" type="ORF">CYJ98_007240</name>
</gene>
<evidence type="ECO:0000313" key="1">
    <source>
        <dbReference type="EMBL" id="WOS97367.1"/>
    </source>
</evidence>
<dbReference type="InterPro" id="IPR010266">
    <property type="entry name" value="NnrS"/>
</dbReference>
<dbReference type="RefSeq" id="WP_101755973.1">
    <property type="nucleotide sequence ID" value="NZ_CP136962.1"/>
</dbReference>
<accession>A0A9X7F991</accession>
<reference evidence="2" key="1">
    <citation type="submission" date="2017-12" db="EMBL/GenBank/DDBJ databases">
        <title>Phylogenetic diversity of female urinary microbiome.</title>
        <authorList>
            <person name="Thomas-White K."/>
            <person name="Wolfe A.J."/>
        </authorList>
    </citation>
    <scope>NUCLEOTIDE SEQUENCE [LARGE SCALE GENOMIC DNA]</scope>
    <source>
        <strain evidence="2">UMB0023</strain>
    </source>
</reference>
<keyword evidence="2" id="KW-1185">Reference proteome</keyword>
<dbReference type="AlphaFoldDB" id="A0A9X7F991"/>
<dbReference type="EMBL" id="CP136962">
    <property type="protein sequence ID" value="WOS97367.1"/>
    <property type="molecule type" value="Genomic_DNA"/>
</dbReference>
<name>A0A9X7F991_NEIPE</name>
<sequence length="403" mass="44205">MTDLFKHPVWAMAFRPFYSLAALYGALSILLWGFGFQGTPELPGLYWHAHEMIWGYAGLVVIAFLLTAVATWTGQPPTRGKALAGLTAFWLLARLCAFIPGWGATASGIFGTIFFWYGAVCMALPVIRSQNKRNYVAVFAIFVLGGTHFAFHMKMQPFDAIALMTGLQSGLIMVAGFIGLIGMRIISFFTSKRLNVPQIPSPQWVAHASLWLPMLAALLMLFPPASNCSPLWNTKQLTVGCLLQPFASVFSFSAGVIFTVQVYRWWYKAVLKEPMLWILFAGYLFTGLGLIAVGISYWISSFLNLGVHLIGVGGIGVLTLGMMARTALGHTGNSIYPPPKVVPVAFWLMIAATVVRVLATFVSGTAYTHSIRCSAALFAASLLLYAWKYIPWLIRPRSDGRPG</sequence>
<protein>
    <submittedName>
        <fullName evidence="1">NnrS family protein</fullName>
    </submittedName>
</protein>